<feature type="region of interest" description="Disordered" evidence="6">
    <location>
        <begin position="620"/>
        <end position="643"/>
    </location>
</feature>
<organism evidence="10 11">
    <name type="scientific">Serratia odorifera</name>
    <dbReference type="NCBI Taxonomy" id="618"/>
    <lineage>
        <taxon>Bacteria</taxon>
        <taxon>Pseudomonadati</taxon>
        <taxon>Pseudomonadota</taxon>
        <taxon>Gammaproteobacteria</taxon>
        <taxon>Enterobacterales</taxon>
        <taxon>Yersiniaceae</taxon>
        <taxon>Serratia</taxon>
    </lineage>
</organism>
<protein>
    <submittedName>
        <fullName evidence="10">DNA transport protein TraD</fullName>
    </submittedName>
</protein>
<feature type="domain" description="TraD coupling protein N-terminal" evidence="9">
    <location>
        <begin position="32"/>
        <end position="126"/>
    </location>
</feature>
<feature type="transmembrane region" description="Helical" evidence="7">
    <location>
        <begin position="112"/>
        <end position="134"/>
    </location>
</feature>
<dbReference type="InterPro" id="IPR019476">
    <property type="entry name" value="T4SS_TraD_DNA-bd"/>
</dbReference>
<accession>A0A3S4E2Z7</accession>
<feature type="compositionally biased region" description="Polar residues" evidence="6">
    <location>
        <begin position="620"/>
        <end position="630"/>
    </location>
</feature>
<dbReference type="GO" id="GO:0005886">
    <property type="term" value="C:plasma membrane"/>
    <property type="evidence" value="ECO:0007669"/>
    <property type="project" value="UniProtKB-SubCell"/>
</dbReference>
<evidence type="ECO:0000313" key="11">
    <source>
        <dbReference type="Proteomes" id="UP000281391"/>
    </source>
</evidence>
<evidence type="ECO:0000256" key="7">
    <source>
        <dbReference type="SAM" id="Phobius"/>
    </source>
</evidence>
<dbReference type="RefSeq" id="WP_004966178.1">
    <property type="nucleotide sequence ID" value="NZ_LR134117.1"/>
</dbReference>
<keyword evidence="3 7" id="KW-0812">Transmembrane</keyword>
<feature type="compositionally biased region" description="Low complexity" evidence="6">
    <location>
        <begin position="655"/>
        <end position="670"/>
    </location>
</feature>
<keyword evidence="5 7" id="KW-0472">Membrane</keyword>
<sequence length="755" mass="83714">MSFNAKDMTQGGQIAFMRLRMFAQIGNLIFYCLFIAFFLVAVSVMMWRVSMQNLTNGMIYWWVRMLESWPSVAPSESVYHLDYYGRELVYTGKQVLVDRYVVYCGQLVWREALFASGVALAACVVGGIVAIWVLGRQGKQQSQDEVTGGRTLTDNPAVVAKMLKSDHKVSDIRIDKLPLVKNSETKNILLQGSVGTGKSVTMRKLMDHARARGDMVIVFDKNCDFITDYFDAKIDKVLNPLDARCVAWDLWSECITLPDFENIADILIPMGSNEDPFWQGSARTIFVEAAYRMRNDEDRSYAKLLNTLLSIDLPRLRAYLEGTPASNLVDGKIEKTAISIRSVLTNYAKAIRYLQGIEAQGAVFTIRDWMRGVRDGEKNGWLFLTSDETSHKALKPLISMWLSIASHSLLSMGVNLDRRVWIFADELPTLHKLPDLVTIIPEARKFGGCFVLGFQSYAQLEDIYGVKSAAALNQVLNTRFFFRSPDRVSAEFAAGEIGEKEHKKASEQYSYGADPVRDGVSLGKDMERFGLVSYSDIQTLPDLCCYVTLPGPYPVVKMKLKYQKRNKVAQSFIEREFDLGAEARLDTALATRDKIMGNLGALFVPAEVTGGASDVITVATERSGTAQDTANAPEGGGEEGLRPDTVAPLQAVLANAESAPPASTAATAPAGGREDELLPKPTPKKADAERGDLPPGIDAEGEIVDVAQYEAWQAEQDGVSQQSIQRREEVNINIDRHRRELAEVHDGDSEPGDEF</sequence>
<keyword evidence="2" id="KW-1003">Cell membrane</keyword>
<dbReference type="NCBIfam" id="TIGR02759">
    <property type="entry name" value="TraD_Ftype"/>
    <property type="match status" value="1"/>
</dbReference>
<dbReference type="Proteomes" id="UP000281391">
    <property type="component" value="Chromosome"/>
</dbReference>
<dbReference type="Gene3D" id="1.10.8.80">
    <property type="entry name" value="Magnesium chelatase subunit I, C-Terminal domain"/>
    <property type="match status" value="1"/>
</dbReference>
<comment type="subcellular location">
    <subcellularLocation>
        <location evidence="1">Cell membrane</location>
        <topology evidence="1">Multi-pass membrane protein</topology>
    </subcellularLocation>
</comment>
<dbReference type="SUPFAM" id="SSF52540">
    <property type="entry name" value="P-loop containing nucleoside triphosphate hydrolases"/>
    <property type="match status" value="1"/>
</dbReference>
<dbReference type="PANTHER" id="PTHR37937:SF1">
    <property type="entry name" value="CONJUGATIVE TRANSFER: DNA TRANSPORT"/>
    <property type="match status" value="1"/>
</dbReference>
<evidence type="ECO:0000256" key="3">
    <source>
        <dbReference type="ARBA" id="ARBA00022692"/>
    </source>
</evidence>
<dbReference type="Gene3D" id="3.40.50.300">
    <property type="entry name" value="P-loop containing nucleotide triphosphate hydrolases"/>
    <property type="match status" value="1"/>
</dbReference>
<dbReference type="CDD" id="cd01127">
    <property type="entry name" value="TrwB_TraG_TraD_VirD4"/>
    <property type="match status" value="1"/>
</dbReference>
<dbReference type="InterPro" id="IPR014128">
    <property type="entry name" value="T4SS_TraD"/>
</dbReference>
<feature type="transmembrane region" description="Helical" evidence="7">
    <location>
        <begin position="28"/>
        <end position="47"/>
    </location>
</feature>
<reference evidence="10 11" key="1">
    <citation type="submission" date="2018-12" db="EMBL/GenBank/DDBJ databases">
        <authorList>
            <consortium name="Pathogen Informatics"/>
        </authorList>
    </citation>
    <scope>NUCLEOTIDE SEQUENCE [LARGE SCALE GENOMIC DNA]</scope>
    <source>
        <strain evidence="10 11">NCTC11214</strain>
    </source>
</reference>
<dbReference type="PANTHER" id="PTHR37937">
    <property type="entry name" value="CONJUGATIVE TRANSFER: DNA TRANSPORT"/>
    <property type="match status" value="1"/>
</dbReference>
<dbReference type="EMBL" id="LR134117">
    <property type="protein sequence ID" value="VDZ51113.1"/>
    <property type="molecule type" value="Genomic_DNA"/>
</dbReference>
<evidence type="ECO:0000313" key="10">
    <source>
        <dbReference type="EMBL" id="VDZ51113.1"/>
    </source>
</evidence>
<feature type="compositionally biased region" description="Basic and acidic residues" evidence="6">
    <location>
        <begin position="672"/>
        <end position="692"/>
    </location>
</feature>
<evidence type="ECO:0000256" key="2">
    <source>
        <dbReference type="ARBA" id="ARBA00022475"/>
    </source>
</evidence>
<dbReference type="KEGG" id="sof:NCTC11214_00040"/>
<evidence type="ECO:0000256" key="6">
    <source>
        <dbReference type="SAM" id="MobiDB-lite"/>
    </source>
</evidence>
<feature type="domain" description="Type IV secretion system coupling protein TraD DNA-binding" evidence="8">
    <location>
        <begin position="173"/>
        <end position="561"/>
    </location>
</feature>
<evidence type="ECO:0000256" key="5">
    <source>
        <dbReference type="ARBA" id="ARBA00023136"/>
    </source>
</evidence>
<dbReference type="Pfam" id="PF12615">
    <property type="entry name" value="TraD_N"/>
    <property type="match status" value="1"/>
</dbReference>
<feature type="region of interest" description="Disordered" evidence="6">
    <location>
        <begin position="655"/>
        <end position="700"/>
    </location>
</feature>
<gene>
    <name evidence="10" type="primary">traD</name>
    <name evidence="10" type="ORF">NCTC11214_00040</name>
</gene>
<dbReference type="AlphaFoldDB" id="A0A3S4E2Z7"/>
<evidence type="ECO:0000256" key="4">
    <source>
        <dbReference type="ARBA" id="ARBA00022989"/>
    </source>
</evidence>
<proteinExistence type="predicted"/>
<dbReference type="InterPro" id="IPR051539">
    <property type="entry name" value="T4SS-coupling_protein"/>
</dbReference>
<evidence type="ECO:0000259" key="8">
    <source>
        <dbReference type="Pfam" id="PF10412"/>
    </source>
</evidence>
<keyword evidence="4 7" id="KW-1133">Transmembrane helix</keyword>
<evidence type="ECO:0000259" key="9">
    <source>
        <dbReference type="Pfam" id="PF12615"/>
    </source>
</evidence>
<name>A0A3S4E2Z7_SEROD</name>
<dbReference type="InterPro" id="IPR022585">
    <property type="entry name" value="TraD_N"/>
</dbReference>
<evidence type="ECO:0000256" key="1">
    <source>
        <dbReference type="ARBA" id="ARBA00004651"/>
    </source>
</evidence>
<dbReference type="InterPro" id="IPR027417">
    <property type="entry name" value="P-loop_NTPase"/>
</dbReference>
<dbReference type="Pfam" id="PF10412">
    <property type="entry name" value="TrwB_AAD_bind"/>
    <property type="match status" value="1"/>
</dbReference>